<evidence type="ECO:0000259" key="1">
    <source>
        <dbReference type="PROSITE" id="PS51707"/>
    </source>
</evidence>
<dbReference type="Proteomes" id="UP000177328">
    <property type="component" value="Unassembled WGS sequence"/>
</dbReference>
<gene>
    <name evidence="2" type="ORF">A3D25_03150</name>
</gene>
<name>A0A1F5KIW8_9BACT</name>
<evidence type="ECO:0000313" key="2">
    <source>
        <dbReference type="EMBL" id="OGE40893.1"/>
    </source>
</evidence>
<dbReference type="AlphaFoldDB" id="A0A1F5KIW8"/>
<dbReference type="SUPFAM" id="SSF55154">
    <property type="entry name" value="CYTH-like phosphatases"/>
    <property type="match status" value="1"/>
</dbReference>
<evidence type="ECO:0000313" key="3">
    <source>
        <dbReference type="Proteomes" id="UP000177328"/>
    </source>
</evidence>
<reference evidence="2 3" key="1">
    <citation type="journal article" date="2016" name="Nat. Commun.">
        <title>Thousands of microbial genomes shed light on interconnected biogeochemical processes in an aquifer system.</title>
        <authorList>
            <person name="Anantharaman K."/>
            <person name="Brown C.T."/>
            <person name="Hug L.A."/>
            <person name="Sharon I."/>
            <person name="Castelle C.J."/>
            <person name="Probst A.J."/>
            <person name="Thomas B.C."/>
            <person name="Singh A."/>
            <person name="Wilkins M.J."/>
            <person name="Karaoz U."/>
            <person name="Brodie E.L."/>
            <person name="Williams K.H."/>
            <person name="Hubbard S.S."/>
            <person name="Banfield J.F."/>
        </authorList>
    </citation>
    <scope>NUCLEOTIDE SEQUENCE [LARGE SCALE GENOMIC DNA]</scope>
</reference>
<sequence length="195" mass="22673">MKKEYEATFLNINPQEFVLKLKQAGAKLEEKESLMLRKIFNFPDADKILGKWGRVRREGTRTTMTIKQVKDPTSIEGTEEIEIEVNDFDKACEIFTILGMEESSYQENYREVWRLEGCKITIDRWPGIKPLVEIEGETVEDVKKISGLLKFDFNKAVFGSVTIVYEQLLGLKPQDFLQIKKLTFANYRQVLPLQK</sequence>
<dbReference type="Pfam" id="PF01928">
    <property type="entry name" value="CYTH"/>
    <property type="match status" value="1"/>
</dbReference>
<feature type="domain" description="CYTH" evidence="1">
    <location>
        <begin position="2"/>
        <end position="171"/>
    </location>
</feature>
<dbReference type="InterPro" id="IPR023577">
    <property type="entry name" value="CYTH_domain"/>
</dbReference>
<accession>A0A1F5KIW8</accession>
<proteinExistence type="predicted"/>
<dbReference type="EMBL" id="MFDD01000004">
    <property type="protein sequence ID" value="OGE40893.1"/>
    <property type="molecule type" value="Genomic_DNA"/>
</dbReference>
<protein>
    <recommendedName>
        <fullName evidence="1">CYTH domain-containing protein</fullName>
    </recommendedName>
</protein>
<dbReference type="InterPro" id="IPR033469">
    <property type="entry name" value="CYTH-like_dom_sf"/>
</dbReference>
<dbReference type="PROSITE" id="PS51707">
    <property type="entry name" value="CYTH"/>
    <property type="match status" value="1"/>
</dbReference>
<dbReference type="Gene3D" id="2.40.320.10">
    <property type="entry name" value="Hypothetical Protein Pfu-838710-001"/>
    <property type="match status" value="1"/>
</dbReference>
<organism evidence="2 3">
    <name type="scientific">Candidatus Daviesbacteria bacterium RIFCSPHIGHO2_02_FULL_43_12</name>
    <dbReference type="NCBI Taxonomy" id="1797776"/>
    <lineage>
        <taxon>Bacteria</taxon>
        <taxon>Candidatus Daviesiibacteriota</taxon>
    </lineage>
</organism>
<comment type="caution">
    <text evidence="2">The sequence shown here is derived from an EMBL/GenBank/DDBJ whole genome shotgun (WGS) entry which is preliminary data.</text>
</comment>